<dbReference type="GO" id="GO:0031177">
    <property type="term" value="F:phosphopantetheine binding"/>
    <property type="evidence" value="ECO:0007669"/>
    <property type="project" value="InterPro"/>
</dbReference>
<dbReference type="InterPro" id="IPR009081">
    <property type="entry name" value="PP-bd_ACP"/>
</dbReference>
<protein>
    <submittedName>
        <fullName evidence="5">Condensation protein</fullName>
    </submittedName>
</protein>
<dbReference type="Gene3D" id="3.30.559.30">
    <property type="entry name" value="Nonribosomal peptide synthetase, condensation domain"/>
    <property type="match status" value="1"/>
</dbReference>
<dbReference type="SUPFAM" id="SSF53474">
    <property type="entry name" value="alpha/beta-Hydrolases"/>
    <property type="match status" value="1"/>
</dbReference>
<dbReference type="InterPro" id="IPR029058">
    <property type="entry name" value="AB_hydrolase_fold"/>
</dbReference>
<reference evidence="5 6" key="1">
    <citation type="submission" date="2018-02" db="EMBL/GenBank/DDBJ databases">
        <authorList>
            <person name="Cohen D.B."/>
            <person name="Kent A.D."/>
        </authorList>
    </citation>
    <scope>NUCLEOTIDE SEQUENCE [LARGE SCALE GENOMIC DNA]</scope>
    <source>
        <strain evidence="5 6">CCAP 1448/3</strain>
    </source>
</reference>
<keyword evidence="6" id="KW-1185">Reference proteome</keyword>
<dbReference type="SUPFAM" id="SSF47336">
    <property type="entry name" value="ACP-like"/>
    <property type="match status" value="1"/>
</dbReference>
<dbReference type="Pfam" id="PF00975">
    <property type="entry name" value="Thioesterase"/>
    <property type="match status" value="1"/>
</dbReference>
<dbReference type="GO" id="GO:0009366">
    <property type="term" value="C:enterobactin synthetase complex"/>
    <property type="evidence" value="ECO:0007669"/>
    <property type="project" value="TreeGrafter"/>
</dbReference>
<dbReference type="InterPro" id="IPR006162">
    <property type="entry name" value="Ppantetheine_attach_site"/>
</dbReference>
<dbReference type="SUPFAM" id="SSF52777">
    <property type="entry name" value="CoA-dependent acyltransferases"/>
    <property type="match status" value="2"/>
</dbReference>
<dbReference type="Gene3D" id="3.30.559.10">
    <property type="entry name" value="Chloramphenicol acetyltransferase-like domain"/>
    <property type="match status" value="1"/>
</dbReference>
<evidence type="ECO:0000256" key="3">
    <source>
        <dbReference type="ARBA" id="ARBA00022553"/>
    </source>
</evidence>
<dbReference type="GO" id="GO:0009239">
    <property type="term" value="P:enterobactin biosynthetic process"/>
    <property type="evidence" value="ECO:0007669"/>
    <property type="project" value="TreeGrafter"/>
</dbReference>
<evidence type="ECO:0000259" key="4">
    <source>
        <dbReference type="PROSITE" id="PS50075"/>
    </source>
</evidence>
<evidence type="ECO:0000256" key="1">
    <source>
        <dbReference type="ARBA" id="ARBA00001957"/>
    </source>
</evidence>
<dbReference type="Gene3D" id="3.40.50.1820">
    <property type="entry name" value="alpha/beta hydrolase"/>
    <property type="match status" value="1"/>
</dbReference>
<gene>
    <name evidence="5" type="ORF">C7B64_13150</name>
</gene>
<keyword evidence="3" id="KW-0597">Phosphoprotein</keyword>
<dbReference type="Pfam" id="PF00550">
    <property type="entry name" value="PP-binding"/>
    <property type="match status" value="1"/>
</dbReference>
<feature type="domain" description="Carrier" evidence="4">
    <location>
        <begin position="521"/>
        <end position="596"/>
    </location>
</feature>
<dbReference type="Pfam" id="PF00668">
    <property type="entry name" value="Condensation"/>
    <property type="match status" value="1"/>
</dbReference>
<dbReference type="PANTHER" id="PTHR45527">
    <property type="entry name" value="NONRIBOSOMAL PEPTIDE SYNTHETASE"/>
    <property type="match status" value="1"/>
</dbReference>
<dbReference type="OrthoDB" id="9757538at2"/>
<comment type="caution">
    <text evidence="5">The sequence shown here is derived from an EMBL/GenBank/DDBJ whole genome shotgun (WGS) entry which is preliminary data.</text>
</comment>
<accession>A0A2T1C2R2</accession>
<dbReference type="InterPro" id="IPR044894">
    <property type="entry name" value="TubC_N_sf"/>
</dbReference>
<dbReference type="Gene3D" id="1.10.1200.10">
    <property type="entry name" value="ACP-like"/>
    <property type="match status" value="1"/>
</dbReference>
<dbReference type="CDD" id="cd19531">
    <property type="entry name" value="LCL_NRPS-like"/>
    <property type="match status" value="1"/>
</dbReference>
<dbReference type="SMART" id="SM00823">
    <property type="entry name" value="PKS_PP"/>
    <property type="match status" value="1"/>
</dbReference>
<dbReference type="RefSeq" id="WP_146131574.1">
    <property type="nucleotide sequence ID" value="NZ_CAWNTC010000068.1"/>
</dbReference>
<dbReference type="GO" id="GO:0047527">
    <property type="term" value="F:2,3-dihydroxybenzoate-serine ligase activity"/>
    <property type="evidence" value="ECO:0007669"/>
    <property type="project" value="TreeGrafter"/>
</dbReference>
<sequence length="866" mass="96707">MQLKELLAELSGKGVQLWVEGEQLRVRAPKDAINADLKEFLANNKAELIEWLRSPQISDNSIRLLPIPRTGNLPLSFGQERLWWLSQLAPSSSVYNIPVAFHLAGKLDIAALESSFAEIVHRHEVLRTSFPIEDGKPQHAIAPHLPIQLPVTDLQSTPLKQREQVIQNLVTQAAREPFDLASQPLWRIKLLQLGVEEYVLFLVIHHTIFDGWSFKVLFRELNSLYTSFYSHKAPELTELAIQYADYASWQRQYLQGNVLESLLTYWKQQLDGTISPLDLPIDKHILITSDRGASQSVELSPHLTDAVKELSREAGCSLFMTFLAAFQTLIYRYTGHSEIITCSPLACRQQSETEGLIGYLNNLVPLRIDISGNPSFKELLLRVRRVALGAYAHQDLPFQKLLELPNLGHAKLTQTMFSLLSEEHLSLQLPGIVVQPIEVHNGTANFDLSLSIWEKGETLKAALEYKTDLFSASTIIQMLDNFQILLAAIVKNPEQNLSSLPLFTKKDTRTVPQPNSAPFLAPRDALECQIAKIWEEVLDIKPIGVRDNLFALGANSLLAVRLGDHLQQVLHKSIPLATIFQATTIEQLAAILSQEEYALSESSIAGIQPLGSNPPLFLFEGVGIYYPLVPHLGLEQPIYGLVGELGKGKLSQCDTIEDLAAYYLAEIQTIQPKGPYFLGGVSWGGVVALEIAQQLAAKGEKVGLLALLDTIRPSSRKHLPIAKRLQYHYRQLTQAGFSHILQKVNNRFKKLKKKFSLVYDKLGLEHELVASTNVARLAMRDAYNQAAMKYIPQVYPGKITIFAASDRSESIGEEVTPDLGWGNIAEQGVEIHQIPGDHLGILQEPHVQILAEKLKSCLEAQKLVKK</sequence>
<dbReference type="Pfam" id="PF18563">
    <property type="entry name" value="TubC_N"/>
    <property type="match status" value="1"/>
</dbReference>
<evidence type="ECO:0000313" key="6">
    <source>
        <dbReference type="Proteomes" id="UP000238762"/>
    </source>
</evidence>
<dbReference type="InterPro" id="IPR020806">
    <property type="entry name" value="PKS_PP-bd"/>
</dbReference>
<dbReference type="InterPro" id="IPR041464">
    <property type="entry name" value="TubC_N"/>
</dbReference>
<dbReference type="GO" id="GO:0043041">
    <property type="term" value="P:amino acid activation for nonribosomal peptide biosynthetic process"/>
    <property type="evidence" value="ECO:0007669"/>
    <property type="project" value="TreeGrafter"/>
</dbReference>
<dbReference type="InterPro" id="IPR001242">
    <property type="entry name" value="Condensation_dom"/>
</dbReference>
<organism evidence="5 6">
    <name type="scientific">Merismopedia glauca CCAP 1448/3</name>
    <dbReference type="NCBI Taxonomy" id="1296344"/>
    <lineage>
        <taxon>Bacteria</taxon>
        <taxon>Bacillati</taxon>
        <taxon>Cyanobacteriota</taxon>
        <taxon>Cyanophyceae</taxon>
        <taxon>Synechococcales</taxon>
        <taxon>Merismopediaceae</taxon>
        <taxon>Merismopedia</taxon>
    </lineage>
</organism>
<dbReference type="InterPro" id="IPR023213">
    <property type="entry name" value="CAT-like_dom_sf"/>
</dbReference>
<name>A0A2T1C2R2_9CYAN</name>
<reference evidence="5 6" key="2">
    <citation type="submission" date="2018-03" db="EMBL/GenBank/DDBJ databases">
        <title>The ancient ancestry and fast evolution of plastids.</title>
        <authorList>
            <person name="Moore K.R."/>
            <person name="Magnabosco C."/>
            <person name="Momper L."/>
            <person name="Gold D.A."/>
            <person name="Bosak T."/>
            <person name="Fournier G.P."/>
        </authorList>
    </citation>
    <scope>NUCLEOTIDE SEQUENCE [LARGE SCALE GENOMIC DNA]</scope>
    <source>
        <strain evidence="5 6">CCAP 1448/3</strain>
    </source>
</reference>
<dbReference type="PROSITE" id="PS50075">
    <property type="entry name" value="CARRIER"/>
    <property type="match status" value="1"/>
</dbReference>
<dbReference type="InterPro" id="IPR001031">
    <property type="entry name" value="Thioesterase"/>
</dbReference>
<comment type="cofactor">
    <cofactor evidence="1">
        <name>pantetheine 4'-phosphate</name>
        <dbReference type="ChEBI" id="CHEBI:47942"/>
    </cofactor>
</comment>
<dbReference type="InterPro" id="IPR036736">
    <property type="entry name" value="ACP-like_sf"/>
</dbReference>
<dbReference type="Proteomes" id="UP000238762">
    <property type="component" value="Unassembled WGS sequence"/>
</dbReference>
<dbReference type="AlphaFoldDB" id="A0A2T1C2R2"/>
<dbReference type="GO" id="GO:0005829">
    <property type="term" value="C:cytosol"/>
    <property type="evidence" value="ECO:0007669"/>
    <property type="project" value="TreeGrafter"/>
</dbReference>
<dbReference type="PANTHER" id="PTHR45527:SF1">
    <property type="entry name" value="FATTY ACID SYNTHASE"/>
    <property type="match status" value="1"/>
</dbReference>
<dbReference type="FunFam" id="3.30.559.10:FF:000012">
    <property type="entry name" value="Non-ribosomal peptide synthetase"/>
    <property type="match status" value="1"/>
</dbReference>
<dbReference type="Gene3D" id="1.10.10.1830">
    <property type="entry name" value="Non-ribosomal peptide synthase, adenylation domain"/>
    <property type="match status" value="1"/>
</dbReference>
<dbReference type="EMBL" id="PVWJ01000060">
    <property type="protein sequence ID" value="PSB02437.1"/>
    <property type="molecule type" value="Genomic_DNA"/>
</dbReference>
<dbReference type="PROSITE" id="PS00012">
    <property type="entry name" value="PHOSPHOPANTETHEINE"/>
    <property type="match status" value="1"/>
</dbReference>
<dbReference type="GO" id="GO:0008610">
    <property type="term" value="P:lipid biosynthetic process"/>
    <property type="evidence" value="ECO:0007669"/>
    <property type="project" value="UniProtKB-ARBA"/>
</dbReference>
<proteinExistence type="predicted"/>
<evidence type="ECO:0000313" key="5">
    <source>
        <dbReference type="EMBL" id="PSB02437.1"/>
    </source>
</evidence>
<evidence type="ECO:0000256" key="2">
    <source>
        <dbReference type="ARBA" id="ARBA00022450"/>
    </source>
</evidence>
<keyword evidence="2" id="KW-0596">Phosphopantetheine</keyword>